<dbReference type="GO" id="GO:0006412">
    <property type="term" value="P:translation"/>
    <property type="evidence" value="ECO:0007669"/>
    <property type="project" value="UniProtKB-UniRule"/>
</dbReference>
<gene>
    <name evidence="3 4" type="primary">rpsP</name>
    <name evidence="4" type="ORF">FVIR_TP00046</name>
</gene>
<dbReference type="GO" id="GO:0005737">
    <property type="term" value="C:cytoplasm"/>
    <property type="evidence" value="ECO:0007669"/>
    <property type="project" value="UniProtKB-ARBA"/>
</dbReference>
<dbReference type="InterPro" id="IPR000307">
    <property type="entry name" value="Ribosomal_bS16"/>
</dbReference>
<name>A0A143WR77_TREPR</name>
<dbReference type="InterPro" id="IPR023803">
    <property type="entry name" value="Ribosomal_bS16_dom_sf"/>
</dbReference>
<comment type="similarity">
    <text evidence="3">Belongs to the bacterial ribosomal protein bS16 family.</text>
</comment>
<evidence type="ECO:0000256" key="1">
    <source>
        <dbReference type="ARBA" id="ARBA00022980"/>
    </source>
</evidence>
<reference evidence="5" key="1">
    <citation type="submission" date="2016-01" db="EMBL/GenBank/DDBJ databases">
        <authorList>
            <person name="Husnik F."/>
        </authorList>
    </citation>
    <scope>NUCLEOTIDE SEQUENCE [LARGE SCALE GENOMIC DNA]</scope>
</reference>
<evidence type="ECO:0000256" key="3">
    <source>
        <dbReference type="HAMAP-Rule" id="MF_00385"/>
    </source>
</evidence>
<dbReference type="Pfam" id="PF00886">
    <property type="entry name" value="Ribosomal_S16"/>
    <property type="match status" value="1"/>
</dbReference>
<evidence type="ECO:0000313" key="5">
    <source>
        <dbReference type="Proteomes" id="UP000075241"/>
    </source>
</evidence>
<dbReference type="SUPFAM" id="SSF54565">
    <property type="entry name" value="Ribosomal protein S16"/>
    <property type="match status" value="1"/>
</dbReference>
<protein>
    <recommendedName>
        <fullName evidence="3">Small ribosomal subunit protein bS16</fullName>
    </recommendedName>
</protein>
<dbReference type="EMBL" id="LN999056">
    <property type="protein sequence ID" value="CUX79105.1"/>
    <property type="molecule type" value="Genomic_DNA"/>
</dbReference>
<dbReference type="NCBIfam" id="TIGR00002">
    <property type="entry name" value="S16"/>
    <property type="match status" value="1"/>
</dbReference>
<dbReference type="PANTHER" id="PTHR12919">
    <property type="entry name" value="30S RIBOSOMAL PROTEIN S16"/>
    <property type="match status" value="1"/>
</dbReference>
<dbReference type="HAMAP" id="MF_00385">
    <property type="entry name" value="Ribosomal_bS16"/>
    <property type="match status" value="1"/>
</dbReference>
<evidence type="ECO:0000313" key="4">
    <source>
        <dbReference type="EMBL" id="CUX79105.1"/>
    </source>
</evidence>
<dbReference type="PANTHER" id="PTHR12919:SF20">
    <property type="entry name" value="SMALL RIBOSOMAL SUBUNIT PROTEIN BS16M"/>
    <property type="match status" value="1"/>
</dbReference>
<sequence length="132" mass="15043">MRSSRSSRCEKAAKCYFYTSALSCMRHSGRNALQQLACSMLAIRLRRCGARGWPAYQIVVIDSRRKRDGVFLCRVGYYNPRLKSAHIDTRMLRQWTERGAAPTRTVARLLHRHAPCGTAASRNSVSGCLHWQ</sequence>
<proteinExistence type="inferred from homology"/>
<dbReference type="Proteomes" id="UP000075241">
    <property type="component" value="Chromosome I"/>
</dbReference>
<dbReference type="AlphaFoldDB" id="A0A143WR77"/>
<accession>A0A143WR77</accession>
<dbReference type="GO" id="GO:0003735">
    <property type="term" value="F:structural constituent of ribosome"/>
    <property type="evidence" value="ECO:0007669"/>
    <property type="project" value="InterPro"/>
</dbReference>
<dbReference type="Gene3D" id="3.30.1320.10">
    <property type="match status" value="1"/>
</dbReference>
<organism evidence="4 5">
    <name type="scientific">Tremblaya princeps</name>
    <dbReference type="NCBI Taxonomy" id="189385"/>
    <lineage>
        <taxon>Bacteria</taxon>
        <taxon>Pseudomonadati</taxon>
        <taxon>Pseudomonadota</taxon>
        <taxon>Betaproteobacteria</taxon>
        <taxon>Candidatus Tremblayella</taxon>
    </lineage>
</organism>
<dbReference type="GO" id="GO:0015935">
    <property type="term" value="C:small ribosomal subunit"/>
    <property type="evidence" value="ECO:0007669"/>
    <property type="project" value="TreeGrafter"/>
</dbReference>
<keyword evidence="2 3" id="KW-0687">Ribonucleoprotein</keyword>
<evidence type="ECO:0000256" key="2">
    <source>
        <dbReference type="ARBA" id="ARBA00023274"/>
    </source>
</evidence>
<keyword evidence="1 3" id="KW-0689">Ribosomal protein</keyword>